<dbReference type="Gene3D" id="3.30.450.40">
    <property type="match status" value="1"/>
</dbReference>
<evidence type="ECO:0000313" key="1">
    <source>
        <dbReference type="EMBL" id="SFK27876.1"/>
    </source>
</evidence>
<dbReference type="Proteomes" id="UP000199473">
    <property type="component" value="Unassembled WGS sequence"/>
</dbReference>
<dbReference type="STRING" id="1123062.SAMN02745775_1011047"/>
<evidence type="ECO:0008006" key="3">
    <source>
        <dbReference type="Google" id="ProtNLM"/>
    </source>
</evidence>
<accession>A0A1I3Y9J5</accession>
<dbReference type="EMBL" id="FOSQ01000001">
    <property type="protein sequence ID" value="SFK27876.1"/>
    <property type="molecule type" value="Genomic_DNA"/>
</dbReference>
<protein>
    <recommendedName>
        <fullName evidence="3">DUF484 domain-containing protein</fullName>
    </recommendedName>
</protein>
<reference evidence="1 2" key="1">
    <citation type="submission" date="2016-10" db="EMBL/GenBank/DDBJ databases">
        <authorList>
            <person name="de Groot N.N."/>
        </authorList>
    </citation>
    <scope>NUCLEOTIDE SEQUENCE [LARGE SCALE GENOMIC DNA]</scope>
    <source>
        <strain evidence="1 2">DSM 19981</strain>
    </source>
</reference>
<dbReference type="InterPro" id="IPR007435">
    <property type="entry name" value="DUF484"/>
</dbReference>
<organism evidence="1 2">
    <name type="scientific">Falsiroseomonas stagni DSM 19981</name>
    <dbReference type="NCBI Taxonomy" id="1123062"/>
    <lineage>
        <taxon>Bacteria</taxon>
        <taxon>Pseudomonadati</taxon>
        <taxon>Pseudomonadota</taxon>
        <taxon>Alphaproteobacteria</taxon>
        <taxon>Acetobacterales</taxon>
        <taxon>Roseomonadaceae</taxon>
        <taxon>Falsiroseomonas</taxon>
    </lineage>
</organism>
<sequence>MTSNAATLLDTAGAAPAGHPLTAEEVAAYLRDHPDFLVRHPDLYRALVPPRRVHGENLADHMAAMVAAERARTRQLEAEVQAAIDDGRAGAALVLRVRLATLALMRSRDIPETVSQELPALLRIESCAIFAEPAGAPSFLPGRRAPAETALPRQGVRMLPPGTIARLVGRGRDARVRTEITDAELLHAEAAALVTRDAVARVPLWCGTPCMLALGARDAAALPARQAVTTLAFLGRAVAAALSR</sequence>
<gene>
    <name evidence="1" type="ORF">SAMN02745775_1011047</name>
</gene>
<evidence type="ECO:0000313" key="2">
    <source>
        <dbReference type="Proteomes" id="UP000199473"/>
    </source>
</evidence>
<name>A0A1I3Y9J5_9PROT</name>
<keyword evidence="2" id="KW-1185">Reference proteome</keyword>
<dbReference type="RefSeq" id="WP_175533746.1">
    <property type="nucleotide sequence ID" value="NZ_FOSQ01000001.1"/>
</dbReference>
<dbReference type="Pfam" id="PF04340">
    <property type="entry name" value="DUF484"/>
    <property type="match status" value="1"/>
</dbReference>
<proteinExistence type="predicted"/>
<dbReference type="AlphaFoldDB" id="A0A1I3Y9J5"/>
<dbReference type="InterPro" id="IPR029016">
    <property type="entry name" value="GAF-like_dom_sf"/>
</dbReference>